<keyword evidence="4" id="KW-1185">Reference proteome</keyword>
<keyword evidence="2" id="KW-0472">Membrane</keyword>
<feature type="transmembrane region" description="Helical" evidence="2">
    <location>
        <begin position="396"/>
        <end position="424"/>
    </location>
</feature>
<evidence type="ECO:0000256" key="2">
    <source>
        <dbReference type="SAM" id="Phobius"/>
    </source>
</evidence>
<keyword evidence="2" id="KW-0812">Transmembrane</keyword>
<feature type="compositionally biased region" description="Basic and acidic residues" evidence="1">
    <location>
        <begin position="437"/>
        <end position="451"/>
    </location>
</feature>
<dbReference type="AlphaFoldDB" id="A0AA88KJV6"/>
<reference evidence="3 4" key="1">
    <citation type="journal article" date="2018" name="BMC Genomics">
        <title>The genome of Naegleria lovaniensis, the basis for a comparative approach to unravel pathogenicity factors of the human pathogenic amoeba N. fowleri.</title>
        <authorList>
            <person name="Liechti N."/>
            <person name="Schurch N."/>
            <person name="Bruggmann R."/>
            <person name="Wittwer M."/>
        </authorList>
    </citation>
    <scope>NUCLEOTIDE SEQUENCE [LARGE SCALE GENOMIC DNA]</scope>
    <source>
        <strain evidence="3 4">ATCC 30569</strain>
    </source>
</reference>
<evidence type="ECO:0000313" key="4">
    <source>
        <dbReference type="Proteomes" id="UP000816034"/>
    </source>
</evidence>
<evidence type="ECO:0000313" key="3">
    <source>
        <dbReference type="EMBL" id="KAG2386050.1"/>
    </source>
</evidence>
<protein>
    <submittedName>
        <fullName evidence="3">Uncharacterized protein</fullName>
    </submittedName>
</protein>
<dbReference type="GeneID" id="68095654"/>
<comment type="caution">
    <text evidence="3">The sequence shown here is derived from an EMBL/GenBank/DDBJ whole genome shotgun (WGS) entry which is preliminary data.</text>
</comment>
<gene>
    <name evidence="3" type="ORF">C9374_003199</name>
</gene>
<proteinExistence type="predicted"/>
<keyword evidence="2" id="KW-1133">Transmembrane helix</keyword>
<sequence>MSTTNLPIDQYVDFVIRTPTSSMLQNFEIPSSPVNMTTTTNTRQSCSCPNCGCNGESPCPKTISANRWTVLASIECSGQQTAGIGLVNIQAADSSGFQYFLVDSANKDKALNSQPFSYSKYKSSPNQDQYASCVSDGKPSYRPFPDSVGAYMMVKSNNLITNALLRFNVQLSCVISPANVMRVQTSSTRQFSRHYVGYPSTFAFSFLNKYQDVDTWQEGVVSMTSVNSLQTGSIRAGVGSIQYTPTSVGPMQMKLKYTPSPSVYGSWQDLDSSIQVYQMATKGRINLQLKTDHLSPLEPFTVGYIVFDNDGVVTEVLDWSKFKITANYEEHGAKGNAISCSPPNTLHGEGVVSCNCSDVVGTFSVVASFDGKVLDSKEVTILEDEVLIFWLTPSQWAVILVICIAGCMLVLGVAAGIVAVVRFMRNRAKKDMVKLEDPVEKEEGDHVDEQPFRNANN</sequence>
<organism evidence="3 4">
    <name type="scientific">Naegleria lovaniensis</name>
    <name type="common">Amoeba</name>
    <dbReference type="NCBI Taxonomy" id="51637"/>
    <lineage>
        <taxon>Eukaryota</taxon>
        <taxon>Discoba</taxon>
        <taxon>Heterolobosea</taxon>
        <taxon>Tetramitia</taxon>
        <taxon>Eutetramitia</taxon>
        <taxon>Vahlkampfiidae</taxon>
        <taxon>Naegleria</taxon>
    </lineage>
</organism>
<name>A0AA88KJV6_NAELO</name>
<dbReference type="RefSeq" id="XP_044550043.1">
    <property type="nucleotide sequence ID" value="XM_044692700.1"/>
</dbReference>
<evidence type="ECO:0000256" key="1">
    <source>
        <dbReference type="SAM" id="MobiDB-lite"/>
    </source>
</evidence>
<dbReference type="Proteomes" id="UP000816034">
    <property type="component" value="Unassembled WGS sequence"/>
</dbReference>
<feature type="region of interest" description="Disordered" evidence="1">
    <location>
        <begin position="437"/>
        <end position="457"/>
    </location>
</feature>
<accession>A0AA88KJV6</accession>
<dbReference type="EMBL" id="PYSW02000017">
    <property type="protein sequence ID" value="KAG2386050.1"/>
    <property type="molecule type" value="Genomic_DNA"/>
</dbReference>